<dbReference type="WBParaSite" id="MhA1_Contig621.frz3.gene5">
    <property type="protein sequence ID" value="MhA1_Contig621.frz3.gene5"/>
    <property type="gene ID" value="MhA1_Contig621.frz3.gene5"/>
</dbReference>
<evidence type="ECO:0000256" key="1">
    <source>
        <dbReference type="SAM" id="MobiDB-lite"/>
    </source>
</evidence>
<accession>A0A1I8BVI0</accession>
<proteinExistence type="predicted"/>
<name>A0A1I8BVI0_MELHA</name>
<evidence type="ECO:0000313" key="3">
    <source>
        <dbReference type="WBParaSite" id="MhA1_Contig621.frz3.gene5"/>
    </source>
</evidence>
<evidence type="ECO:0000313" key="2">
    <source>
        <dbReference type="Proteomes" id="UP000095281"/>
    </source>
</evidence>
<feature type="compositionally biased region" description="Basic and acidic residues" evidence="1">
    <location>
        <begin position="59"/>
        <end position="71"/>
    </location>
</feature>
<sequence length="114" mass="12784">MFVNIWMTNNAEAKSMAYGGQRGGYHEPGDYHGVSQSQSRGGRGRVSHTRDSSQYGQRSIDHQTQHQRESGYGEGSSGTSQHGKVQQFTNDTEYGSNAGEGYQRDYVWEEDGWQ</sequence>
<dbReference type="AlphaFoldDB" id="A0A1I8BVI0"/>
<organism evidence="2 3">
    <name type="scientific">Meloidogyne hapla</name>
    <name type="common">Root-knot nematode worm</name>
    <dbReference type="NCBI Taxonomy" id="6305"/>
    <lineage>
        <taxon>Eukaryota</taxon>
        <taxon>Metazoa</taxon>
        <taxon>Ecdysozoa</taxon>
        <taxon>Nematoda</taxon>
        <taxon>Chromadorea</taxon>
        <taxon>Rhabditida</taxon>
        <taxon>Tylenchina</taxon>
        <taxon>Tylenchomorpha</taxon>
        <taxon>Tylenchoidea</taxon>
        <taxon>Meloidogynidae</taxon>
        <taxon>Meloidogyninae</taxon>
        <taxon>Meloidogyne</taxon>
    </lineage>
</organism>
<dbReference type="Proteomes" id="UP000095281">
    <property type="component" value="Unplaced"/>
</dbReference>
<keyword evidence="2" id="KW-1185">Reference proteome</keyword>
<protein>
    <submittedName>
        <fullName evidence="3">Glycine-rich protein 2-like</fullName>
    </submittedName>
</protein>
<reference evidence="3" key="1">
    <citation type="submission" date="2016-11" db="UniProtKB">
        <authorList>
            <consortium name="WormBaseParasite"/>
        </authorList>
    </citation>
    <scope>IDENTIFICATION</scope>
</reference>
<feature type="compositionally biased region" description="Polar residues" evidence="1">
    <location>
        <begin position="81"/>
        <end position="95"/>
    </location>
</feature>
<feature type="region of interest" description="Disordered" evidence="1">
    <location>
        <begin position="18"/>
        <end position="114"/>
    </location>
</feature>